<dbReference type="EMBL" id="LNYC01000023">
    <property type="protein sequence ID" value="KTD02007.1"/>
    <property type="molecule type" value="Genomic_DNA"/>
</dbReference>
<evidence type="ECO:0000313" key="2">
    <source>
        <dbReference type="Proteomes" id="UP000054785"/>
    </source>
</evidence>
<dbReference type="OrthoDB" id="5642748at2"/>
<sequence length="186" mass="19587">MRGCRGVVITAALVLSAQASADDNYYCSQNSAWISVGMAQSQVLAACGTPLSKQTSQLPATQKVPVQQLIYNNMGTSSAFYGVWNIPTGSGGVQLEVDVSNNKVVAVRINGSGTNAFSVCQGANIAVGDPSFKVYNACGSPTIVNNTFINQMIPGAPKPEIWTYQASQYQPPVSLTFVNGNLQSID</sequence>
<keyword evidence="2" id="KW-1185">Reference proteome</keyword>
<dbReference type="Proteomes" id="UP000054785">
    <property type="component" value="Unassembled WGS sequence"/>
</dbReference>
<accession>A0A0W0U307</accession>
<dbReference type="InterPro" id="IPR021268">
    <property type="entry name" value="DUF2845"/>
</dbReference>
<gene>
    <name evidence="1" type="ORF">Lgee_0803</name>
</gene>
<name>A0A0W0U307_9GAMM</name>
<protein>
    <submittedName>
        <fullName evidence="1">Uncharacterized protein</fullName>
    </submittedName>
</protein>
<dbReference type="RefSeq" id="WP_035901972.1">
    <property type="nucleotide sequence ID" value="NZ_CAAAHN010000008.1"/>
</dbReference>
<dbReference type="STRING" id="45065.Lgee_0803"/>
<dbReference type="AlphaFoldDB" id="A0A0W0U307"/>
<reference evidence="1 2" key="1">
    <citation type="submission" date="2015-11" db="EMBL/GenBank/DDBJ databases">
        <title>Genomic analysis of 38 Legionella species identifies large and diverse effector repertoires.</title>
        <authorList>
            <person name="Burstein D."/>
            <person name="Amaro F."/>
            <person name="Zusman T."/>
            <person name="Lifshitz Z."/>
            <person name="Cohen O."/>
            <person name="Gilbert J.A."/>
            <person name="Pupko T."/>
            <person name="Shuman H.A."/>
            <person name="Segal G."/>
        </authorList>
    </citation>
    <scope>NUCLEOTIDE SEQUENCE [LARGE SCALE GENOMIC DNA]</scope>
    <source>
        <strain evidence="1 2">ATCC 49504</strain>
    </source>
</reference>
<comment type="caution">
    <text evidence="1">The sequence shown here is derived from an EMBL/GenBank/DDBJ whole genome shotgun (WGS) entry which is preliminary data.</text>
</comment>
<proteinExistence type="predicted"/>
<dbReference type="Pfam" id="PF11006">
    <property type="entry name" value="DUF2845"/>
    <property type="match status" value="1"/>
</dbReference>
<organism evidence="1 2">
    <name type="scientific">Legionella geestiana</name>
    <dbReference type="NCBI Taxonomy" id="45065"/>
    <lineage>
        <taxon>Bacteria</taxon>
        <taxon>Pseudomonadati</taxon>
        <taxon>Pseudomonadota</taxon>
        <taxon>Gammaproteobacteria</taxon>
        <taxon>Legionellales</taxon>
        <taxon>Legionellaceae</taxon>
        <taxon>Legionella</taxon>
    </lineage>
</organism>
<dbReference type="PATRIC" id="fig|45065.4.peg.860"/>
<evidence type="ECO:0000313" key="1">
    <source>
        <dbReference type="EMBL" id="KTD02007.1"/>
    </source>
</evidence>